<protein>
    <submittedName>
        <fullName evidence="3">Receptor</fullName>
    </submittedName>
</protein>
<gene>
    <name evidence="3" type="ORF">CBI31_04265</name>
</gene>
<feature type="signal peptide" evidence="2">
    <location>
        <begin position="1"/>
        <end position="28"/>
    </location>
</feature>
<proteinExistence type="inferred from homology"/>
<dbReference type="Proteomes" id="UP000197528">
    <property type="component" value="Unassembled WGS sequence"/>
</dbReference>
<dbReference type="Gene3D" id="3.40.190.10">
    <property type="entry name" value="Periplasmic binding protein-like II"/>
    <property type="match status" value="1"/>
</dbReference>
<dbReference type="SUPFAM" id="SSF53850">
    <property type="entry name" value="Periplasmic binding protein-like II"/>
    <property type="match status" value="1"/>
</dbReference>
<dbReference type="Pfam" id="PF03401">
    <property type="entry name" value="TctC"/>
    <property type="match status" value="1"/>
</dbReference>
<dbReference type="RefSeq" id="WP_088525181.1">
    <property type="nucleotide sequence ID" value="NZ_NGUP01000003.1"/>
</dbReference>
<dbReference type="CDD" id="cd07012">
    <property type="entry name" value="PBP2_Bug_TTT"/>
    <property type="match status" value="1"/>
</dbReference>
<dbReference type="OrthoDB" id="8678477at2"/>
<evidence type="ECO:0000313" key="3">
    <source>
        <dbReference type="EMBL" id="OWS69569.1"/>
    </source>
</evidence>
<dbReference type="AlphaFoldDB" id="A0A254PSS8"/>
<sequence>MKNNRILGHLIKLSLGLMISLGCTLALADSYPSKPIKAIVPFAPGSTTDQIGRAFAAKMTELLGQPVVIENRPGANGLIGADLVAKAPADGYTILFGTNSTNAALKSLVKNLPYNQDTAFTPIGYFGSAPLIITVNNDVPVKSLNGFVSLAKANPGKMTFAYASTSQRVSSEMLASAADIKMTGVSYKSGPNAMTDVIGGQVNMFTADFGVTLPQVQAGKIRGLAVTSLKRSPAIPELPTVNEALGIKGYELIAFFAVFGPADMPKDAILKLNKAINDAAKSKDVIDRFSAMGFETQPGTPEALGQKIKVETAKWAKAIKEAGIEPE</sequence>
<evidence type="ECO:0000313" key="4">
    <source>
        <dbReference type="Proteomes" id="UP000197528"/>
    </source>
</evidence>
<reference evidence="3 4" key="1">
    <citation type="submission" date="2017-05" db="EMBL/GenBank/DDBJ databases">
        <title>Genome of Polynucleobacter sp. MWH-Feld-100.</title>
        <authorList>
            <person name="Hahn M.W."/>
        </authorList>
    </citation>
    <scope>NUCLEOTIDE SEQUENCE [LARGE SCALE GENOMIC DNA]</scope>
    <source>
        <strain evidence="3 4">MWH-Feld-100</strain>
    </source>
</reference>
<comment type="caution">
    <text evidence="3">The sequence shown here is derived from an EMBL/GenBank/DDBJ whole genome shotgun (WGS) entry which is preliminary data.</text>
</comment>
<accession>A0A254PSS8</accession>
<feature type="chain" id="PRO_5012310037" evidence="2">
    <location>
        <begin position="29"/>
        <end position="327"/>
    </location>
</feature>
<evidence type="ECO:0000256" key="1">
    <source>
        <dbReference type="ARBA" id="ARBA00006987"/>
    </source>
</evidence>
<dbReference type="EMBL" id="NGUP01000003">
    <property type="protein sequence ID" value="OWS69569.1"/>
    <property type="molecule type" value="Genomic_DNA"/>
</dbReference>
<keyword evidence="2" id="KW-0732">Signal</keyword>
<name>A0A254PSS8_9BURK</name>
<comment type="similarity">
    <text evidence="1">Belongs to the UPF0065 (bug) family.</text>
</comment>
<keyword evidence="4" id="KW-1185">Reference proteome</keyword>
<dbReference type="InterPro" id="IPR042100">
    <property type="entry name" value="Bug_dom1"/>
</dbReference>
<dbReference type="PROSITE" id="PS51257">
    <property type="entry name" value="PROKAR_LIPOPROTEIN"/>
    <property type="match status" value="1"/>
</dbReference>
<dbReference type="PIRSF" id="PIRSF017082">
    <property type="entry name" value="YflP"/>
    <property type="match status" value="1"/>
</dbReference>
<organism evidence="3 4">
    <name type="scientific">Polynucleobacter campilacus</name>
    <dbReference type="NCBI Taxonomy" id="1743163"/>
    <lineage>
        <taxon>Bacteria</taxon>
        <taxon>Pseudomonadati</taxon>
        <taxon>Pseudomonadota</taxon>
        <taxon>Betaproteobacteria</taxon>
        <taxon>Burkholderiales</taxon>
        <taxon>Burkholderiaceae</taxon>
        <taxon>Polynucleobacter</taxon>
    </lineage>
</organism>
<keyword evidence="3" id="KW-0675">Receptor</keyword>
<dbReference type="InterPro" id="IPR005064">
    <property type="entry name" value="BUG"/>
</dbReference>
<dbReference type="Gene3D" id="3.40.190.150">
    <property type="entry name" value="Bordetella uptake gene, domain 1"/>
    <property type="match status" value="1"/>
</dbReference>
<dbReference type="PANTHER" id="PTHR42928">
    <property type="entry name" value="TRICARBOXYLATE-BINDING PROTEIN"/>
    <property type="match status" value="1"/>
</dbReference>
<evidence type="ECO:0000256" key="2">
    <source>
        <dbReference type="SAM" id="SignalP"/>
    </source>
</evidence>
<dbReference type="PANTHER" id="PTHR42928:SF5">
    <property type="entry name" value="BLR1237 PROTEIN"/>
    <property type="match status" value="1"/>
</dbReference>